<dbReference type="Proteomes" id="UP001500166">
    <property type="component" value="Unassembled WGS sequence"/>
</dbReference>
<feature type="region of interest" description="Disordered" evidence="1">
    <location>
        <begin position="161"/>
        <end position="196"/>
    </location>
</feature>
<feature type="transmembrane region" description="Helical" evidence="2">
    <location>
        <begin position="90"/>
        <end position="108"/>
    </location>
</feature>
<reference evidence="3 4" key="1">
    <citation type="journal article" date="2019" name="Int. J. Syst. Evol. Microbiol.">
        <title>The Global Catalogue of Microorganisms (GCM) 10K type strain sequencing project: providing services to taxonomists for standard genome sequencing and annotation.</title>
        <authorList>
            <consortium name="The Broad Institute Genomics Platform"/>
            <consortium name="The Broad Institute Genome Sequencing Center for Infectious Disease"/>
            <person name="Wu L."/>
            <person name="Ma J."/>
        </authorList>
    </citation>
    <scope>NUCLEOTIDE SEQUENCE [LARGE SCALE GENOMIC DNA]</scope>
    <source>
        <strain evidence="3 4">JCM 15914</strain>
    </source>
</reference>
<evidence type="ECO:0000313" key="4">
    <source>
        <dbReference type="Proteomes" id="UP001500166"/>
    </source>
</evidence>
<keyword evidence="4" id="KW-1185">Reference proteome</keyword>
<proteinExistence type="predicted"/>
<name>A0ABN2XAV9_9MICC</name>
<protein>
    <recommendedName>
        <fullName evidence="5">ATP synthase protein I</fullName>
    </recommendedName>
</protein>
<evidence type="ECO:0000313" key="3">
    <source>
        <dbReference type="EMBL" id="GAA2108647.1"/>
    </source>
</evidence>
<feature type="transmembrane region" description="Helical" evidence="2">
    <location>
        <begin position="120"/>
        <end position="140"/>
    </location>
</feature>
<evidence type="ECO:0000256" key="2">
    <source>
        <dbReference type="SAM" id="Phobius"/>
    </source>
</evidence>
<dbReference type="EMBL" id="BAAAQA010000002">
    <property type="protein sequence ID" value="GAA2108647.1"/>
    <property type="molecule type" value="Genomic_DNA"/>
</dbReference>
<feature type="transmembrane region" description="Helical" evidence="2">
    <location>
        <begin position="55"/>
        <end position="78"/>
    </location>
</feature>
<organism evidence="3 4">
    <name type="scientific">Kocuria atrinae</name>
    <dbReference type="NCBI Taxonomy" id="592377"/>
    <lineage>
        <taxon>Bacteria</taxon>
        <taxon>Bacillati</taxon>
        <taxon>Actinomycetota</taxon>
        <taxon>Actinomycetes</taxon>
        <taxon>Micrococcales</taxon>
        <taxon>Micrococcaceae</taxon>
        <taxon>Kocuria</taxon>
    </lineage>
</organism>
<comment type="caution">
    <text evidence="3">The sequence shown here is derived from an EMBL/GenBank/DDBJ whole genome shotgun (WGS) entry which is preliminary data.</text>
</comment>
<feature type="compositionally biased region" description="Basic and acidic residues" evidence="1">
    <location>
        <begin position="183"/>
        <end position="196"/>
    </location>
</feature>
<keyword evidence="2" id="KW-0472">Membrane</keyword>
<sequence length="196" mass="20410">MSHAVPASAHSASSEPTAEPPEAYGRSVLVLSVTSILLAVILLTCAAVIEFDPLWRSIAVGGGLVMLSTGLTVFMSALMYRVAPAATAPALALLYLLKVVVMGWYLIFVGAPEWLQTRGFAITVAAGLVVSWLGLAPVAMRASTVLASDYAAAVRAKQEQEAAEQKAAADQGENSSPTTLDNRATEPTEGEDHGQA</sequence>
<feature type="region of interest" description="Disordered" evidence="1">
    <location>
        <begin position="1"/>
        <end position="20"/>
    </location>
</feature>
<keyword evidence="2" id="KW-1133">Transmembrane helix</keyword>
<feature type="transmembrane region" description="Helical" evidence="2">
    <location>
        <begin position="28"/>
        <end position="49"/>
    </location>
</feature>
<gene>
    <name evidence="3" type="ORF">GCM10009824_02060</name>
</gene>
<evidence type="ECO:0000256" key="1">
    <source>
        <dbReference type="SAM" id="MobiDB-lite"/>
    </source>
</evidence>
<accession>A0ABN2XAV9</accession>
<feature type="compositionally biased region" description="Polar residues" evidence="1">
    <location>
        <begin position="172"/>
        <end position="182"/>
    </location>
</feature>
<keyword evidence="2" id="KW-0812">Transmembrane</keyword>
<evidence type="ECO:0008006" key="5">
    <source>
        <dbReference type="Google" id="ProtNLM"/>
    </source>
</evidence>